<name>A0A6A6FDA1_9PEZI</name>
<feature type="region of interest" description="Disordered" evidence="1">
    <location>
        <begin position="567"/>
        <end position="618"/>
    </location>
</feature>
<accession>A0A6A6FDA1</accession>
<gene>
    <name evidence="2" type="ORF">CERZMDRAFT_98634</name>
</gene>
<evidence type="ECO:0000313" key="2">
    <source>
        <dbReference type="EMBL" id="KAF2211323.1"/>
    </source>
</evidence>
<dbReference type="OrthoDB" id="3643641at2759"/>
<organism evidence="2 3">
    <name type="scientific">Cercospora zeae-maydis SCOH1-5</name>
    <dbReference type="NCBI Taxonomy" id="717836"/>
    <lineage>
        <taxon>Eukaryota</taxon>
        <taxon>Fungi</taxon>
        <taxon>Dikarya</taxon>
        <taxon>Ascomycota</taxon>
        <taxon>Pezizomycotina</taxon>
        <taxon>Dothideomycetes</taxon>
        <taxon>Dothideomycetidae</taxon>
        <taxon>Mycosphaerellales</taxon>
        <taxon>Mycosphaerellaceae</taxon>
        <taxon>Cercospora</taxon>
    </lineage>
</organism>
<feature type="compositionally biased region" description="Polar residues" evidence="1">
    <location>
        <begin position="112"/>
        <end position="122"/>
    </location>
</feature>
<feature type="region of interest" description="Disordered" evidence="1">
    <location>
        <begin position="268"/>
        <end position="290"/>
    </location>
</feature>
<dbReference type="EMBL" id="ML992677">
    <property type="protein sequence ID" value="KAF2211323.1"/>
    <property type="molecule type" value="Genomic_DNA"/>
</dbReference>
<feature type="region of interest" description="Disordered" evidence="1">
    <location>
        <begin position="45"/>
        <end position="254"/>
    </location>
</feature>
<reference evidence="2" key="1">
    <citation type="journal article" date="2020" name="Stud. Mycol.">
        <title>101 Dothideomycetes genomes: a test case for predicting lifestyles and emergence of pathogens.</title>
        <authorList>
            <person name="Haridas S."/>
            <person name="Albert R."/>
            <person name="Binder M."/>
            <person name="Bloem J."/>
            <person name="Labutti K."/>
            <person name="Salamov A."/>
            <person name="Andreopoulos B."/>
            <person name="Baker S."/>
            <person name="Barry K."/>
            <person name="Bills G."/>
            <person name="Bluhm B."/>
            <person name="Cannon C."/>
            <person name="Castanera R."/>
            <person name="Culley D."/>
            <person name="Daum C."/>
            <person name="Ezra D."/>
            <person name="Gonzalez J."/>
            <person name="Henrissat B."/>
            <person name="Kuo A."/>
            <person name="Liang C."/>
            <person name="Lipzen A."/>
            <person name="Lutzoni F."/>
            <person name="Magnuson J."/>
            <person name="Mondo S."/>
            <person name="Nolan M."/>
            <person name="Ohm R."/>
            <person name="Pangilinan J."/>
            <person name="Park H.-J."/>
            <person name="Ramirez L."/>
            <person name="Alfaro M."/>
            <person name="Sun H."/>
            <person name="Tritt A."/>
            <person name="Yoshinaga Y."/>
            <person name="Zwiers L.-H."/>
            <person name="Turgeon B."/>
            <person name="Goodwin S."/>
            <person name="Spatafora J."/>
            <person name="Crous P."/>
            <person name="Grigoriev I."/>
        </authorList>
    </citation>
    <scope>NUCLEOTIDE SEQUENCE</scope>
    <source>
        <strain evidence="2">SCOH1-5</strain>
    </source>
</reference>
<feature type="region of interest" description="Disordered" evidence="1">
    <location>
        <begin position="310"/>
        <end position="338"/>
    </location>
</feature>
<feature type="compositionally biased region" description="Polar residues" evidence="1">
    <location>
        <begin position="66"/>
        <end position="86"/>
    </location>
</feature>
<feature type="compositionally biased region" description="Polar residues" evidence="1">
    <location>
        <begin position="310"/>
        <end position="319"/>
    </location>
</feature>
<dbReference type="AlphaFoldDB" id="A0A6A6FDA1"/>
<evidence type="ECO:0000256" key="1">
    <source>
        <dbReference type="SAM" id="MobiDB-lite"/>
    </source>
</evidence>
<evidence type="ECO:0000313" key="3">
    <source>
        <dbReference type="Proteomes" id="UP000799539"/>
    </source>
</evidence>
<feature type="region of interest" description="Disordered" evidence="1">
    <location>
        <begin position="1"/>
        <end position="32"/>
    </location>
</feature>
<protein>
    <submittedName>
        <fullName evidence="2">Uncharacterized protein</fullName>
    </submittedName>
</protein>
<sequence>MARESSYRLPLRDGGAAQSGEPATDSLQSAPVAQNASIANGYAKATGGARSSLAPHDRPYDLPQIEAQTGTAATGPSQLDARTSATRPKAKESTFPRLARPDPFAPKREITTRNFVQPLTSTKRSEEVSVPPSHGPRRNVPATPNTERLPGAAPRRQTESGAPIWDRLAQHGTLSSSAKGRGRALDHGADLQAPARELLEGQSSTPRSVLMSPRMVNVGEDFDLGMEGDREDLQGSAGASSNVDKLRQDSGGGVEGVASAAAYGNAPNTVADSELRGPQTTSSDAGSEEYEMDWRGVDWWERHVEQALNPAQVSRSSQAPGIRETAPSTRSAAPSVYRSSSRRIGASASAEDIRTIVGEAVRTAFSQQNYAAQPSWWVPSVDETTQRTRRPRADSNGLRSRTKSVIDRLLAPFKLGKPAKPSEVARRPRRMSTGAFARRTVITPDMSTPAREILGRPTLSHANSLRPEHNPALLRAGLVNGHAQRIRPQNSVPMRRTSVQPIIGSPLTTCQEEGLEEGRSPQTHTEMDAYDSQIHIGRVGPEQTGLVGIEDGLRVARAEQLRRAHDEFAAQRASTTRRAGYYGRGDRAPRLSQAPSRGSRGRGRGGVRGRPTRRGSWS</sequence>
<feature type="compositionally biased region" description="Basic residues" evidence="1">
    <location>
        <begin position="599"/>
        <end position="618"/>
    </location>
</feature>
<keyword evidence="3" id="KW-1185">Reference proteome</keyword>
<dbReference type="Proteomes" id="UP000799539">
    <property type="component" value="Unassembled WGS sequence"/>
</dbReference>
<proteinExistence type="predicted"/>